<reference evidence="5" key="1">
    <citation type="journal article" date="2019" name="Int. J. Syst. Evol. Microbiol.">
        <title>The Global Catalogue of Microorganisms (GCM) 10K type strain sequencing project: providing services to taxonomists for standard genome sequencing and annotation.</title>
        <authorList>
            <consortium name="The Broad Institute Genomics Platform"/>
            <consortium name="The Broad Institute Genome Sequencing Center for Infectious Disease"/>
            <person name="Wu L."/>
            <person name="Ma J."/>
        </authorList>
    </citation>
    <scope>NUCLEOTIDE SEQUENCE [LARGE SCALE GENOMIC DNA]</scope>
    <source>
        <strain evidence="5">CGMCC 4.7177</strain>
    </source>
</reference>
<comment type="caution">
    <text evidence="4">The sequence shown here is derived from an EMBL/GenBank/DDBJ whole genome shotgun (WGS) entry which is preliminary data.</text>
</comment>
<feature type="domain" description="Cell envelope-related transcriptional attenuator" evidence="3">
    <location>
        <begin position="97"/>
        <end position="244"/>
    </location>
</feature>
<evidence type="ECO:0000313" key="5">
    <source>
        <dbReference type="Proteomes" id="UP001597218"/>
    </source>
</evidence>
<evidence type="ECO:0000256" key="1">
    <source>
        <dbReference type="ARBA" id="ARBA00006068"/>
    </source>
</evidence>
<name>A0ABW4SBV1_9BACL</name>
<dbReference type="InterPro" id="IPR050922">
    <property type="entry name" value="LytR/CpsA/Psr_CW_biosynth"/>
</dbReference>
<dbReference type="Pfam" id="PF03816">
    <property type="entry name" value="LytR_cpsA_psr"/>
    <property type="match status" value="1"/>
</dbReference>
<gene>
    <name evidence="4" type="ORF">ACFSFY_01945</name>
</gene>
<protein>
    <submittedName>
        <fullName evidence="4">LCP family protein</fullName>
    </submittedName>
</protein>
<feature type="region of interest" description="Disordered" evidence="2">
    <location>
        <begin position="329"/>
        <end position="357"/>
    </location>
</feature>
<dbReference type="Gene3D" id="3.40.630.190">
    <property type="entry name" value="LCP protein"/>
    <property type="match status" value="1"/>
</dbReference>
<proteinExistence type="inferred from homology"/>
<dbReference type="EMBL" id="JBHUGI010000004">
    <property type="protein sequence ID" value="MFD1926836.1"/>
    <property type="molecule type" value="Genomic_DNA"/>
</dbReference>
<feature type="compositionally biased region" description="Polar residues" evidence="2">
    <location>
        <begin position="329"/>
        <end position="341"/>
    </location>
</feature>
<dbReference type="PANTHER" id="PTHR33392">
    <property type="entry name" value="POLYISOPRENYL-TEICHOIC ACID--PEPTIDOGLYCAN TEICHOIC ACID TRANSFERASE TAGU"/>
    <property type="match status" value="1"/>
</dbReference>
<evidence type="ECO:0000259" key="3">
    <source>
        <dbReference type="Pfam" id="PF03816"/>
    </source>
</evidence>
<comment type="similarity">
    <text evidence="1">Belongs to the LytR/CpsA/Psr (LCP) family.</text>
</comment>
<dbReference type="RefSeq" id="WP_381535491.1">
    <property type="nucleotide sequence ID" value="NZ_JBHUGI010000004.1"/>
</dbReference>
<dbReference type="NCBIfam" id="TIGR00350">
    <property type="entry name" value="lytR_cpsA_psr"/>
    <property type="match status" value="1"/>
</dbReference>
<accession>A0ABW4SBV1</accession>
<sequence length="357" mass="40507">MKRKEYKKAKKSTSSKRLALKISLLVVLSAFLVIVAWGVTLQKKAESAADRAYEKIEDRPKSELREVAVEPTNDSVSILFIGVDESESRKGNEVNGRSDALLVATLNKKQKTVKLLSIPRDSYVHIPNKGYSDKINHAYAFGGTIGTIDTVENLLDIPIDYYVKMNFNAFIDIVDELGGIEVEVPYDRLEKDEFDKDTIQLIKGLQHLDGRHALALARTRKLDSDVDRGKRQQMIMQAIMKEATSISSVTKYGGVIDAIGDNMKTNMRFGEMKSFLDYVQGGKPQVEMLNLEGSDWWKEYETRPRVYFWKLDEDDLERVKEEMKNHLEISTTSRNLTNENPDISDKDESANEGSLNN</sequence>
<organism evidence="4 5">
    <name type="scientific">Sporosarcina siberiensis</name>
    <dbReference type="NCBI Taxonomy" id="1365606"/>
    <lineage>
        <taxon>Bacteria</taxon>
        <taxon>Bacillati</taxon>
        <taxon>Bacillota</taxon>
        <taxon>Bacilli</taxon>
        <taxon>Bacillales</taxon>
        <taxon>Caryophanaceae</taxon>
        <taxon>Sporosarcina</taxon>
    </lineage>
</organism>
<evidence type="ECO:0000313" key="4">
    <source>
        <dbReference type="EMBL" id="MFD1926836.1"/>
    </source>
</evidence>
<keyword evidence="5" id="KW-1185">Reference proteome</keyword>
<evidence type="ECO:0000256" key="2">
    <source>
        <dbReference type="SAM" id="MobiDB-lite"/>
    </source>
</evidence>
<dbReference type="Proteomes" id="UP001597218">
    <property type="component" value="Unassembled WGS sequence"/>
</dbReference>
<dbReference type="InterPro" id="IPR004474">
    <property type="entry name" value="LytR_CpsA_psr"/>
</dbReference>
<dbReference type="PANTHER" id="PTHR33392:SF3">
    <property type="entry name" value="POLYISOPRENYL-TEICHOIC ACID--PEPTIDOGLYCAN TEICHOIC ACID TRANSFERASE TAGT"/>
    <property type="match status" value="1"/>
</dbReference>